<reference evidence="1 2" key="1">
    <citation type="journal article" date="2014" name="PLoS ONE">
        <title>An emerging Mycoplasma associated with trichomoniasis, vaginal infection and disease.</title>
        <authorList>
            <consortium name="Vaginal Microbiome Consortium"/>
            <person name="Fettweis J.M."/>
            <person name="Serrano M.G."/>
            <person name="Huang B."/>
            <person name="Brooks J.P."/>
            <person name="Glascock A.L."/>
            <person name="Sheth N.U."/>
            <person name="Strauss J.F.III."/>
            <person name="Jefferson K.K."/>
            <person name="Buck G.A."/>
        </authorList>
    </citation>
    <scope>NUCLEOTIDE SEQUENCE [LARGE SCALE GENOMIC DNA]</scope>
    <source>
        <strain evidence="1 2">VCU_M1</strain>
    </source>
</reference>
<evidence type="ECO:0000313" key="2">
    <source>
        <dbReference type="Proteomes" id="UP000030066"/>
    </source>
</evidence>
<accession>A0A097SS34</accession>
<dbReference type="Proteomes" id="UP000030066">
    <property type="component" value="Chromosome"/>
</dbReference>
<gene>
    <name evidence="1" type="ORF">MGM1_0210</name>
</gene>
<dbReference type="HOGENOM" id="CLU_2407812_0_0_14"/>
<protein>
    <submittedName>
        <fullName evidence="1">Uncharacterized protein</fullName>
    </submittedName>
</protein>
<name>A0A097SS34_9BACT</name>
<dbReference type="AlphaFoldDB" id="A0A097SS34"/>
<dbReference type="STRING" id="1318617.MGM1_0210"/>
<keyword evidence="2" id="KW-1185">Reference proteome</keyword>
<evidence type="ECO:0000313" key="1">
    <source>
        <dbReference type="EMBL" id="AIV03408.1"/>
    </source>
</evidence>
<dbReference type="KEGG" id="mgj:MGM1_0210"/>
<organism evidence="1 2">
    <name type="scientific">Candidatus Malacoplasma girerdii</name>
    <dbReference type="NCBI Taxonomy" id="1318617"/>
    <lineage>
        <taxon>Bacteria</taxon>
        <taxon>Bacillati</taxon>
        <taxon>Mycoplasmatota</taxon>
        <taxon>Mycoplasmoidales</taxon>
        <taxon>Mycoplasmoidaceae</taxon>
        <taxon>Malacoplasma</taxon>
    </lineage>
</organism>
<proteinExistence type="predicted"/>
<sequence>MNFACIVGAISSIDLKKDKSIIWLKNKSTYFNNQIKQEEYFKLPVKVDSLIFKKQLELMKEGIKVALKCRLEFNGGIELNTERITFIDDLVA</sequence>
<dbReference type="EMBL" id="CP007711">
    <property type="protein sequence ID" value="AIV03408.1"/>
    <property type="molecule type" value="Genomic_DNA"/>
</dbReference>